<keyword evidence="3 5" id="KW-0347">Helicase</keyword>
<evidence type="ECO:0000256" key="1">
    <source>
        <dbReference type="ARBA" id="ARBA00022741"/>
    </source>
</evidence>
<name>A0A8E2AP92_9APHY</name>
<keyword evidence="2 5" id="KW-0378">Hydrolase</keyword>
<sequence length="872" mass="99377">RHSPVERKIVDHKLSCYVLGRSGTGKTTTMLAKIFAMERTWIACGKATAKPRQLFITKSAVLANKVEQYYTRLARTILLSGSSEDLDQIPEYMGERISSSLLDRDEEGRQDLPRSFGDLTDEHFPLFTTVDQVCMRPLFGSSHHNINPVCCSCTTCWSSISMRWVPRGNLHQTKVRVNVSRVIKGSEPTLHLPGNILDRQSYLQYSGRSQATFADRRPHIYDLFESYIKLKRERRERDAADSHGRKLRLHRRTHRIIHGFQECNLSRIAVDFLYVDEAQDNLLIDAFVLRSLCRNPNGLFWAGDTAQTISLGSSFNFNELKAFNWRIERRKIAPHKNDFPPETFQLAVNYRSHAGIVDCARSVIDLITKFWPDSIDHLAREQAMVLGPKPVFYNDSECEDPRCLEQFFSAQNNVGATFTNGRLYAHMPCAGILVRDVITLQRLRSLLGEVPHIFTILDSKGLEFNDVLLYNFFADSAVEYSVWRIISRLSLNQATYTEVDVALCRELKSLYVSLTRARSRIWIVDCSVKAIPMRNFWAENDQIVYRHLNVSTDRHSSKKSVQRSSREEWAKSARKLFDSHLYADAARCFKQAHMPAEESVACAYLARQQASSHSTTTGEKNRARAFEDAAKAFSTSATHFEDSEDGLKYLRIAAECLTDAGQYLKAAETYLEAQQYQRAAQQFRKCGRFDRCIETIQSHRSSIDDDVASSLVHVARLHYLTKVQLSKASKLFASDDEILQFMEEHGLDAARAVACERMGKLLEAAELQLSEGHKVKAIQLFLKHGSADAFARAEDCLLEELWLHFSYAIPVRPHADVDQLLQLAEELVRSSDSISRHFRTQVRGSSRHNLEPYLTVVAYLSLRSSPPPSPKI</sequence>
<organism evidence="7 8">
    <name type="scientific">Obba rivulosa</name>
    <dbReference type="NCBI Taxonomy" id="1052685"/>
    <lineage>
        <taxon>Eukaryota</taxon>
        <taxon>Fungi</taxon>
        <taxon>Dikarya</taxon>
        <taxon>Basidiomycota</taxon>
        <taxon>Agaricomycotina</taxon>
        <taxon>Agaricomycetes</taxon>
        <taxon>Polyporales</taxon>
        <taxon>Gelatoporiaceae</taxon>
        <taxon>Obba</taxon>
    </lineage>
</organism>
<evidence type="ECO:0000256" key="5">
    <source>
        <dbReference type="PROSITE-ProRule" id="PRU00560"/>
    </source>
</evidence>
<keyword evidence="4 5" id="KW-0067">ATP-binding</keyword>
<evidence type="ECO:0000256" key="3">
    <source>
        <dbReference type="ARBA" id="ARBA00022806"/>
    </source>
</evidence>
<dbReference type="GO" id="GO:0004386">
    <property type="term" value="F:helicase activity"/>
    <property type="evidence" value="ECO:0007669"/>
    <property type="project" value="UniProtKB-UniRule"/>
</dbReference>
<dbReference type="PANTHER" id="PTHR21529">
    <property type="entry name" value="MAMMARY TURMOR VIRUS RECEPTOR HOMOLOG 1, 2 MTVR1, 2"/>
    <property type="match status" value="1"/>
</dbReference>
<accession>A0A8E2AP92</accession>
<dbReference type="EMBL" id="KV722455">
    <property type="protein sequence ID" value="OCH88368.1"/>
    <property type="molecule type" value="Genomic_DNA"/>
</dbReference>
<keyword evidence="1 5" id="KW-0547">Nucleotide-binding</keyword>
<dbReference type="GO" id="GO:0016787">
    <property type="term" value="F:hydrolase activity"/>
    <property type="evidence" value="ECO:0007669"/>
    <property type="project" value="UniProtKB-UniRule"/>
</dbReference>
<gene>
    <name evidence="7" type="ORF">OBBRIDRAFT_734652</name>
</gene>
<evidence type="ECO:0000313" key="8">
    <source>
        <dbReference type="Proteomes" id="UP000250043"/>
    </source>
</evidence>
<dbReference type="GO" id="GO:0005524">
    <property type="term" value="F:ATP binding"/>
    <property type="evidence" value="ECO:0007669"/>
    <property type="project" value="UniProtKB-UniRule"/>
</dbReference>
<feature type="non-terminal residue" evidence="7">
    <location>
        <position position="872"/>
    </location>
</feature>
<protein>
    <submittedName>
        <fullName evidence="7">P-loop containing nucleoside triphosphate hydrolase protein</fullName>
    </submittedName>
</protein>
<dbReference type="InterPro" id="IPR027417">
    <property type="entry name" value="P-loop_NTPase"/>
</dbReference>
<evidence type="ECO:0000256" key="2">
    <source>
        <dbReference type="ARBA" id="ARBA00022801"/>
    </source>
</evidence>
<feature type="binding site" evidence="5">
    <location>
        <begin position="20"/>
        <end position="27"/>
    </location>
    <ligand>
        <name>ATP</name>
        <dbReference type="ChEBI" id="CHEBI:30616"/>
    </ligand>
</feature>
<keyword evidence="8" id="KW-1185">Reference proteome</keyword>
<evidence type="ECO:0000313" key="7">
    <source>
        <dbReference type="EMBL" id="OCH88368.1"/>
    </source>
</evidence>
<dbReference type="InterPro" id="IPR014016">
    <property type="entry name" value="UvrD-like_ATP-bd"/>
</dbReference>
<dbReference type="OrthoDB" id="3156807at2759"/>
<dbReference type="AlphaFoldDB" id="A0A8E2AP92"/>
<dbReference type="PROSITE" id="PS51198">
    <property type="entry name" value="UVRD_HELICASE_ATP_BIND"/>
    <property type="match status" value="1"/>
</dbReference>
<dbReference type="Proteomes" id="UP000250043">
    <property type="component" value="Unassembled WGS sequence"/>
</dbReference>
<dbReference type="Gene3D" id="3.40.50.300">
    <property type="entry name" value="P-loop containing nucleotide triphosphate hydrolases"/>
    <property type="match status" value="2"/>
</dbReference>
<feature type="domain" description="UvrD-like helicase ATP-binding" evidence="6">
    <location>
        <begin position="1"/>
        <end position="353"/>
    </location>
</feature>
<dbReference type="SUPFAM" id="SSF52540">
    <property type="entry name" value="P-loop containing nucleoside triphosphate hydrolases"/>
    <property type="match status" value="1"/>
</dbReference>
<evidence type="ECO:0000259" key="6">
    <source>
        <dbReference type="PROSITE" id="PS51198"/>
    </source>
</evidence>
<proteinExistence type="predicted"/>
<reference evidence="7 8" key="1">
    <citation type="submission" date="2016-07" db="EMBL/GenBank/DDBJ databases">
        <title>Draft genome of the white-rot fungus Obba rivulosa 3A-2.</title>
        <authorList>
            <consortium name="DOE Joint Genome Institute"/>
            <person name="Miettinen O."/>
            <person name="Riley R."/>
            <person name="Acob R."/>
            <person name="Barry K."/>
            <person name="Cullen D."/>
            <person name="De Vries R."/>
            <person name="Hainaut M."/>
            <person name="Hatakka A."/>
            <person name="Henrissat B."/>
            <person name="Hilden K."/>
            <person name="Kuo R."/>
            <person name="Labutti K."/>
            <person name="Lipzen A."/>
            <person name="Makela M.R."/>
            <person name="Sandor L."/>
            <person name="Spatafora J.W."/>
            <person name="Grigoriev I.V."/>
            <person name="Hibbett D.S."/>
        </authorList>
    </citation>
    <scope>NUCLEOTIDE SEQUENCE [LARGE SCALE GENOMIC DNA]</scope>
    <source>
        <strain evidence="7 8">3A-2</strain>
    </source>
</reference>
<dbReference type="PANTHER" id="PTHR21529:SF4">
    <property type="entry name" value="TPR AND ANKYRIN REPEAT-CONTAINING PROTEIN 1"/>
    <property type="match status" value="1"/>
</dbReference>
<dbReference type="InterPro" id="IPR039904">
    <property type="entry name" value="TRANK1"/>
</dbReference>
<evidence type="ECO:0000256" key="4">
    <source>
        <dbReference type="ARBA" id="ARBA00022840"/>
    </source>
</evidence>